<dbReference type="Proteomes" id="UP000006591">
    <property type="component" value="Chromosome 8"/>
</dbReference>
<dbReference type="AlphaFoldDB" id="A0A0E0IFV2"/>
<feature type="region of interest" description="Disordered" evidence="1">
    <location>
        <begin position="1"/>
        <end position="23"/>
    </location>
</feature>
<protein>
    <submittedName>
        <fullName evidence="2">Uncharacterized protein</fullName>
    </submittedName>
</protein>
<evidence type="ECO:0000313" key="2">
    <source>
        <dbReference type="EnsemblPlants" id="ONIVA08G26780.1"/>
    </source>
</evidence>
<name>A0A0E0IFV2_ORYNI</name>
<reference evidence="2" key="1">
    <citation type="submission" date="2015-04" db="UniProtKB">
        <authorList>
            <consortium name="EnsemblPlants"/>
        </authorList>
    </citation>
    <scope>IDENTIFICATION</scope>
    <source>
        <strain evidence="2">SL10</strain>
    </source>
</reference>
<dbReference type="EnsemblPlants" id="ONIVA08G26780.1">
    <property type="protein sequence ID" value="ONIVA08G26780.1"/>
    <property type="gene ID" value="ONIVA08G26780"/>
</dbReference>
<dbReference type="HOGENOM" id="CLU_2162509_0_0_1"/>
<dbReference type="Gramene" id="ONIVA08G26780.1">
    <property type="protein sequence ID" value="ONIVA08G26780.1"/>
    <property type="gene ID" value="ONIVA08G26780"/>
</dbReference>
<proteinExistence type="predicted"/>
<feature type="compositionally biased region" description="Low complexity" evidence="1">
    <location>
        <begin position="12"/>
        <end position="23"/>
    </location>
</feature>
<feature type="compositionally biased region" description="Basic and acidic residues" evidence="1">
    <location>
        <begin position="1"/>
        <end position="11"/>
    </location>
</feature>
<organism evidence="2">
    <name type="scientific">Oryza nivara</name>
    <name type="common">Indian wild rice</name>
    <name type="synonym">Oryza sativa f. spontanea</name>
    <dbReference type="NCBI Taxonomy" id="4536"/>
    <lineage>
        <taxon>Eukaryota</taxon>
        <taxon>Viridiplantae</taxon>
        <taxon>Streptophyta</taxon>
        <taxon>Embryophyta</taxon>
        <taxon>Tracheophyta</taxon>
        <taxon>Spermatophyta</taxon>
        <taxon>Magnoliopsida</taxon>
        <taxon>Liliopsida</taxon>
        <taxon>Poales</taxon>
        <taxon>Poaceae</taxon>
        <taxon>BOP clade</taxon>
        <taxon>Oryzoideae</taxon>
        <taxon>Oryzeae</taxon>
        <taxon>Oryzinae</taxon>
        <taxon>Oryza</taxon>
    </lineage>
</organism>
<keyword evidence="3" id="KW-1185">Reference proteome</keyword>
<reference evidence="2" key="2">
    <citation type="submission" date="2018-04" db="EMBL/GenBank/DDBJ databases">
        <title>OnivRS2 (Oryza nivara Reference Sequence Version 2).</title>
        <authorList>
            <person name="Zhang J."/>
            <person name="Kudrna D."/>
            <person name="Lee S."/>
            <person name="Talag J."/>
            <person name="Rajasekar S."/>
            <person name="Welchert J."/>
            <person name="Hsing Y.-I."/>
            <person name="Wing R.A."/>
        </authorList>
    </citation>
    <scope>NUCLEOTIDE SEQUENCE [LARGE SCALE GENOMIC DNA]</scope>
    <source>
        <strain evidence="2">SL10</strain>
    </source>
</reference>
<accession>A0A0E0IFV2</accession>
<evidence type="ECO:0000256" key="1">
    <source>
        <dbReference type="SAM" id="MobiDB-lite"/>
    </source>
</evidence>
<evidence type="ECO:0000313" key="3">
    <source>
        <dbReference type="Proteomes" id="UP000006591"/>
    </source>
</evidence>
<sequence>MRGQRRGERATEAAAGGDGATAWRPAAASSGRLLAAWWRIATTQWRSVEAVAAVGGSGDGDHDYGGSGENLVRPWSDRQRWFIPPPEGVVVLYHPSRVIAGRKPILGSFEP</sequence>